<dbReference type="InterPro" id="IPR029039">
    <property type="entry name" value="Flavoprotein-like_sf"/>
</dbReference>
<dbReference type="Gene3D" id="3.40.50.360">
    <property type="match status" value="1"/>
</dbReference>
<keyword evidence="1" id="KW-0285">Flavoprotein</keyword>
<accession>A0A9X3F1H8</accession>
<keyword evidence="5" id="KW-1185">Reference proteome</keyword>
<organism evidence="4 5">
    <name type="scientific">Draconibacterium aestuarii</name>
    <dbReference type="NCBI Taxonomy" id="2998507"/>
    <lineage>
        <taxon>Bacteria</taxon>
        <taxon>Pseudomonadati</taxon>
        <taxon>Bacteroidota</taxon>
        <taxon>Bacteroidia</taxon>
        <taxon>Marinilabiliales</taxon>
        <taxon>Prolixibacteraceae</taxon>
        <taxon>Draconibacterium</taxon>
    </lineage>
</organism>
<reference evidence="4" key="1">
    <citation type="submission" date="2022-11" db="EMBL/GenBank/DDBJ databases">
        <title>Marilongibacter aestuarii gen. nov., sp. nov., isolated from tidal flat sediment.</title>
        <authorList>
            <person name="Jiayan W."/>
        </authorList>
    </citation>
    <scope>NUCLEOTIDE SEQUENCE</scope>
    <source>
        <strain evidence="4">Z1-6</strain>
    </source>
</reference>
<dbReference type="Proteomes" id="UP001145087">
    <property type="component" value="Unassembled WGS sequence"/>
</dbReference>
<evidence type="ECO:0000313" key="5">
    <source>
        <dbReference type="Proteomes" id="UP001145087"/>
    </source>
</evidence>
<evidence type="ECO:0000256" key="1">
    <source>
        <dbReference type="ARBA" id="ARBA00022630"/>
    </source>
</evidence>
<dbReference type="InterPro" id="IPR005025">
    <property type="entry name" value="FMN_Rdtase-like_dom"/>
</dbReference>
<keyword evidence="2" id="KW-0288">FMN</keyword>
<evidence type="ECO:0000313" key="4">
    <source>
        <dbReference type="EMBL" id="MCY1718851.1"/>
    </source>
</evidence>
<dbReference type="RefSeq" id="WP_343331190.1">
    <property type="nucleotide sequence ID" value="NZ_JAPOHD010000002.1"/>
</dbReference>
<dbReference type="PANTHER" id="PTHR43278:SF2">
    <property type="entry name" value="IRON-SULFUR FLAVOPROTEIN"/>
    <property type="match status" value="1"/>
</dbReference>
<evidence type="ECO:0000256" key="2">
    <source>
        <dbReference type="ARBA" id="ARBA00022643"/>
    </source>
</evidence>
<protein>
    <submittedName>
        <fullName evidence="4">Flavodoxin family protein</fullName>
    </submittedName>
</protein>
<sequence length="185" mass="21571">MNKKIVILNGDNLSGKTPVNDYLSELEQLLTENGEEVRSFVIRDKNVKQCVGCFDCWVKTPGCCRFQDDVEEILRAVIRADLLLFASPLILGMYSAVLKRFQDRMIPIIHPYLEIVNNECHHKKRYPKYPKLGFIFDEKDASPEEIKNVHFIHQRMVLNLHSELSYFESVQQKNPKELSHEISHI</sequence>
<dbReference type="AlphaFoldDB" id="A0A9X3F1H8"/>
<proteinExistence type="predicted"/>
<name>A0A9X3F1H8_9BACT</name>
<dbReference type="Pfam" id="PF03358">
    <property type="entry name" value="FMN_red"/>
    <property type="match status" value="1"/>
</dbReference>
<comment type="caution">
    <text evidence="4">The sequence shown here is derived from an EMBL/GenBank/DDBJ whole genome shotgun (WGS) entry which is preliminary data.</text>
</comment>
<evidence type="ECO:0000259" key="3">
    <source>
        <dbReference type="Pfam" id="PF03358"/>
    </source>
</evidence>
<dbReference type="PANTHER" id="PTHR43278">
    <property type="entry name" value="NAD(P)H-DEPENDENT FMN-CONTAINING OXIDOREDUCTASE YWQN-RELATED"/>
    <property type="match status" value="1"/>
</dbReference>
<gene>
    <name evidence="4" type="ORF">OU798_00765</name>
</gene>
<dbReference type="EMBL" id="JAPOHD010000002">
    <property type="protein sequence ID" value="MCY1718851.1"/>
    <property type="molecule type" value="Genomic_DNA"/>
</dbReference>
<dbReference type="GO" id="GO:0016491">
    <property type="term" value="F:oxidoreductase activity"/>
    <property type="evidence" value="ECO:0007669"/>
    <property type="project" value="InterPro"/>
</dbReference>
<dbReference type="InterPro" id="IPR051796">
    <property type="entry name" value="ISF_SsuE-like"/>
</dbReference>
<dbReference type="SUPFAM" id="SSF52218">
    <property type="entry name" value="Flavoproteins"/>
    <property type="match status" value="1"/>
</dbReference>
<feature type="domain" description="NADPH-dependent FMN reductase-like" evidence="3">
    <location>
        <begin position="4"/>
        <end position="105"/>
    </location>
</feature>